<reference evidence="3" key="1">
    <citation type="submission" date="2016-11" db="EMBL/GenBank/DDBJ databases">
        <authorList>
            <person name="Varghese N."/>
            <person name="Submissions S."/>
        </authorList>
    </citation>
    <scope>NUCLEOTIDE SEQUENCE [LARGE SCALE GENOMIC DNA]</scope>
    <source>
        <strain evidence="3">DSM 18095</strain>
    </source>
</reference>
<dbReference type="Gene3D" id="2.60.320.10">
    <property type="entry name" value="N-utilization substance G protein NusG, insert domain"/>
    <property type="match status" value="1"/>
</dbReference>
<evidence type="ECO:0000313" key="2">
    <source>
        <dbReference type="EMBL" id="SHE27752.1"/>
    </source>
</evidence>
<accession>A0A1M4S6C3</accession>
<evidence type="ECO:0000313" key="3">
    <source>
        <dbReference type="Proteomes" id="UP000184114"/>
    </source>
</evidence>
<protein>
    <submittedName>
        <fullName evidence="2">Uncharacterized protein</fullName>
    </submittedName>
</protein>
<dbReference type="STRING" id="1123404.SAMN02745784_00089"/>
<dbReference type="AlphaFoldDB" id="A0A1M4S6C3"/>
<dbReference type="EMBL" id="FQTY01000001">
    <property type="protein sequence ID" value="SHE27752.1"/>
    <property type="molecule type" value="Genomic_DNA"/>
</dbReference>
<keyword evidence="1" id="KW-0812">Transmembrane</keyword>
<dbReference type="InterPro" id="IPR038690">
    <property type="entry name" value="NusG_2_sf"/>
</dbReference>
<feature type="transmembrane region" description="Helical" evidence="1">
    <location>
        <begin position="6"/>
        <end position="23"/>
    </location>
</feature>
<dbReference type="Pfam" id="PF07009">
    <property type="entry name" value="NusG_II"/>
    <property type="match status" value="1"/>
</dbReference>
<sequence>MTKGDKFLISIIILISLVSLGFIKNNAINHKEKYISIQVDGKEYKKIIFDKSVIGKTIPIETKFGYNLVEIGEDKVRVIEADCPDKIDVLQGYISKPGEIIVCLPNKLVIEIKGIDKSKEKKEIDYISH</sequence>
<keyword evidence="1" id="KW-0472">Membrane</keyword>
<dbReference type="Proteomes" id="UP000184114">
    <property type="component" value="Unassembled WGS sequence"/>
</dbReference>
<dbReference type="CDD" id="cd09911">
    <property type="entry name" value="Lin0431_like"/>
    <property type="match status" value="1"/>
</dbReference>
<proteinExistence type="predicted"/>
<name>A0A1M4S6C3_9FIRM</name>
<keyword evidence="3" id="KW-1185">Reference proteome</keyword>
<evidence type="ECO:0000256" key="1">
    <source>
        <dbReference type="SAM" id="Phobius"/>
    </source>
</evidence>
<keyword evidence="1" id="KW-1133">Transmembrane helix</keyword>
<gene>
    <name evidence="2" type="ORF">SAMN02745784_00089</name>
</gene>
<organism evidence="2 3">
    <name type="scientific">Tissierella praeacuta DSM 18095</name>
    <dbReference type="NCBI Taxonomy" id="1123404"/>
    <lineage>
        <taxon>Bacteria</taxon>
        <taxon>Bacillati</taxon>
        <taxon>Bacillota</taxon>
        <taxon>Tissierellia</taxon>
        <taxon>Tissierellales</taxon>
        <taxon>Tissierellaceae</taxon>
        <taxon>Tissierella</taxon>
    </lineage>
</organism>